<gene>
    <name evidence="1" type="ORF">USDA257_c04830</name>
</gene>
<accession>I3WZM3</accession>
<dbReference type="STRING" id="1185652.USDA257_c04830"/>
<dbReference type="KEGG" id="sfd:USDA257_c04830"/>
<organism evidence="1 2">
    <name type="scientific">Sinorhizobium fredii (strain USDA 257)</name>
    <dbReference type="NCBI Taxonomy" id="1185652"/>
    <lineage>
        <taxon>Bacteria</taxon>
        <taxon>Pseudomonadati</taxon>
        <taxon>Pseudomonadota</taxon>
        <taxon>Alphaproteobacteria</taxon>
        <taxon>Hyphomicrobiales</taxon>
        <taxon>Rhizobiaceae</taxon>
        <taxon>Sinorhizobium/Ensifer group</taxon>
        <taxon>Sinorhizobium</taxon>
    </lineage>
</organism>
<sequence length="44" mass="4636">MCGIPPAAGLDGGCLNRNQVRCKSISFKMPSKKLRASPPPSHAL</sequence>
<evidence type="ECO:0000313" key="2">
    <source>
        <dbReference type="Proteomes" id="UP000006180"/>
    </source>
</evidence>
<dbReference type="HOGENOM" id="CLU_3222100_0_0_5"/>
<dbReference type="AlphaFoldDB" id="I3WZM3"/>
<dbReference type="EMBL" id="CP003563">
    <property type="protein sequence ID" value="AFL49079.1"/>
    <property type="molecule type" value="Genomic_DNA"/>
</dbReference>
<protein>
    <submittedName>
        <fullName evidence="1">Uncharacterized protein</fullName>
    </submittedName>
</protein>
<dbReference type="Proteomes" id="UP000006180">
    <property type="component" value="Chromosome"/>
</dbReference>
<dbReference type="PATRIC" id="fig|1185652.3.peg.498"/>
<name>I3WZM3_SINF2</name>
<reference evidence="1 2" key="1">
    <citation type="journal article" date="2012" name="J. Bacteriol.">
        <title>Complete genome sequence of the broad-host-range strain Sinorhizobium fredii USDA257.</title>
        <authorList>
            <person name="Schuldes J."/>
            <person name="Rodriguez Orbegoso M."/>
            <person name="Schmeisser C."/>
            <person name="Krishnan H.B."/>
            <person name="Daniel R."/>
            <person name="Streit W.R."/>
        </authorList>
    </citation>
    <scope>NUCLEOTIDE SEQUENCE [LARGE SCALE GENOMIC DNA]</scope>
    <source>
        <strain evidence="1 2">USDA 257</strain>
    </source>
</reference>
<evidence type="ECO:0000313" key="1">
    <source>
        <dbReference type="EMBL" id="AFL49079.1"/>
    </source>
</evidence>
<proteinExistence type="predicted"/>